<dbReference type="PROSITE" id="PS50089">
    <property type="entry name" value="ZF_RING_2"/>
    <property type="match status" value="1"/>
</dbReference>
<feature type="transmembrane region" description="Helical" evidence="2">
    <location>
        <begin position="167"/>
        <end position="189"/>
    </location>
</feature>
<feature type="transmembrane region" description="Helical" evidence="2">
    <location>
        <begin position="141"/>
        <end position="161"/>
    </location>
</feature>
<keyword evidence="5" id="KW-1185">Reference proteome</keyword>
<evidence type="ECO:0000256" key="2">
    <source>
        <dbReference type="SAM" id="Phobius"/>
    </source>
</evidence>
<proteinExistence type="predicted"/>
<keyword evidence="2" id="KW-0472">Membrane</keyword>
<dbReference type="Pfam" id="PF13920">
    <property type="entry name" value="zf-C3HC4_3"/>
    <property type="match status" value="1"/>
</dbReference>
<dbReference type="InterPro" id="IPR001841">
    <property type="entry name" value="Znf_RING"/>
</dbReference>
<protein>
    <recommendedName>
        <fullName evidence="3">RING-type domain-containing protein</fullName>
    </recommendedName>
</protein>
<evidence type="ECO:0000259" key="3">
    <source>
        <dbReference type="PROSITE" id="PS50089"/>
    </source>
</evidence>
<dbReference type="Gene3D" id="3.30.40.10">
    <property type="entry name" value="Zinc/RING finger domain, C3HC4 (zinc finger)"/>
    <property type="match status" value="1"/>
</dbReference>
<feature type="domain" description="RING-type" evidence="3">
    <location>
        <begin position="458"/>
        <end position="493"/>
    </location>
</feature>
<dbReference type="InterPro" id="IPR019396">
    <property type="entry name" value="TM_Fragile-X-F-assoc"/>
</dbReference>
<dbReference type="PANTHER" id="PTHR46859">
    <property type="entry name" value="TRANSMEMBRANE FRAGILE-X-F-ASSOCIATED PROTEIN"/>
    <property type="match status" value="1"/>
</dbReference>
<dbReference type="EMBL" id="SDMP01000001">
    <property type="protein sequence ID" value="RYR75753.1"/>
    <property type="molecule type" value="Genomic_DNA"/>
</dbReference>
<dbReference type="InterPro" id="IPR013083">
    <property type="entry name" value="Znf_RING/FYVE/PHD"/>
</dbReference>
<feature type="transmembrane region" description="Helical" evidence="2">
    <location>
        <begin position="103"/>
        <end position="120"/>
    </location>
</feature>
<comment type="caution">
    <text evidence="4">The sequence shown here is derived from an EMBL/GenBank/DDBJ whole genome shotgun (WGS) entry which is preliminary data.</text>
</comment>
<dbReference type="SMART" id="SM00184">
    <property type="entry name" value="RING"/>
    <property type="match status" value="1"/>
</dbReference>
<evidence type="ECO:0000256" key="1">
    <source>
        <dbReference type="PROSITE-ProRule" id="PRU00175"/>
    </source>
</evidence>
<keyword evidence="2" id="KW-0812">Transmembrane</keyword>
<dbReference type="SUPFAM" id="SSF57850">
    <property type="entry name" value="RING/U-box"/>
    <property type="match status" value="1"/>
</dbReference>
<gene>
    <name evidence="4" type="ORF">Ahy_A01g000336</name>
</gene>
<dbReference type="PANTHER" id="PTHR46859:SF3">
    <property type="entry name" value="RING-TYPE DOMAIN-CONTAINING PROTEIN"/>
    <property type="match status" value="1"/>
</dbReference>
<keyword evidence="1" id="KW-0862">Zinc</keyword>
<evidence type="ECO:0000313" key="5">
    <source>
        <dbReference type="Proteomes" id="UP000289738"/>
    </source>
</evidence>
<feature type="transmembrane region" description="Helical" evidence="2">
    <location>
        <begin position="76"/>
        <end position="97"/>
    </location>
</feature>
<accession>A0A445EK87</accession>
<dbReference type="STRING" id="3818.A0A445EK87"/>
<keyword evidence="1" id="KW-0479">Metal-binding</keyword>
<sequence length="504" mass="57283">MPFILITQKSKLIPTPIDFSFSNDQRSVGSRKVANYRIHLTLTLTLTLVETETFFLSPGSFCHSAFQYSKMTWRRLLEPVAAHASLLCFTALLLLKLHHRLSLSWWIIFFPLWIFHAIVARGRFSLPGLSARHNQNWATGHAVVAMPLLTAFELLLCIYLESICVRGAQVVNMKIVFLPLLIFEIIILMENFRLCRALMPGDEENMSAEHFSVAISRVFFITATIFTLLKLSGDLLVLSWWDLFVNLAIVECFAFLVCTKWSNLVTSGLVVSSEGNRRLKRMCNMQDIIMEVPVIVFQILICRYLEGAPACAEKKPAPSFFSFLFQLQSAGVMFAASALVEKLILLLNSGAAPRIYSRGVSRVHDCYLGLLHHGSRFLGWFSIAERSQEEQEKLDCEGSSGYNTFSGNPPVPEIIKKMPKKDLAEEVWRLQTALGEQAEITKCREREYERLKNEKILCRICFQREISIVLLPCRHRSLCSTCAAKCKNCPICRDNIIMRLPEGI</sequence>
<dbReference type="Proteomes" id="UP000289738">
    <property type="component" value="Chromosome A01"/>
</dbReference>
<dbReference type="Pfam" id="PF10269">
    <property type="entry name" value="Tmemb_185A"/>
    <property type="match status" value="1"/>
</dbReference>
<organism evidence="4 5">
    <name type="scientific">Arachis hypogaea</name>
    <name type="common">Peanut</name>
    <dbReference type="NCBI Taxonomy" id="3818"/>
    <lineage>
        <taxon>Eukaryota</taxon>
        <taxon>Viridiplantae</taxon>
        <taxon>Streptophyta</taxon>
        <taxon>Embryophyta</taxon>
        <taxon>Tracheophyta</taxon>
        <taxon>Spermatophyta</taxon>
        <taxon>Magnoliopsida</taxon>
        <taxon>eudicotyledons</taxon>
        <taxon>Gunneridae</taxon>
        <taxon>Pentapetalae</taxon>
        <taxon>rosids</taxon>
        <taxon>fabids</taxon>
        <taxon>Fabales</taxon>
        <taxon>Fabaceae</taxon>
        <taxon>Papilionoideae</taxon>
        <taxon>50 kb inversion clade</taxon>
        <taxon>dalbergioids sensu lato</taxon>
        <taxon>Dalbergieae</taxon>
        <taxon>Pterocarpus clade</taxon>
        <taxon>Arachis</taxon>
    </lineage>
</organism>
<dbReference type="AlphaFoldDB" id="A0A445EK87"/>
<name>A0A445EK87_ARAHY</name>
<keyword evidence="2" id="KW-1133">Transmembrane helix</keyword>
<keyword evidence="1" id="KW-0863">Zinc-finger</keyword>
<dbReference type="GO" id="GO:0008270">
    <property type="term" value="F:zinc ion binding"/>
    <property type="evidence" value="ECO:0007669"/>
    <property type="project" value="UniProtKB-KW"/>
</dbReference>
<evidence type="ECO:0000313" key="4">
    <source>
        <dbReference type="EMBL" id="RYR75753.1"/>
    </source>
</evidence>
<reference evidence="4 5" key="1">
    <citation type="submission" date="2019-01" db="EMBL/GenBank/DDBJ databases">
        <title>Sequencing of cultivated peanut Arachis hypogaea provides insights into genome evolution and oil improvement.</title>
        <authorList>
            <person name="Chen X."/>
        </authorList>
    </citation>
    <scope>NUCLEOTIDE SEQUENCE [LARGE SCALE GENOMIC DNA]</scope>
    <source>
        <strain evidence="5">cv. Fuhuasheng</strain>
        <tissue evidence="4">Leaves</tissue>
    </source>
</reference>